<dbReference type="eggNOG" id="COG2834">
    <property type="taxonomic scope" value="Bacteria"/>
</dbReference>
<evidence type="ECO:0000313" key="4">
    <source>
        <dbReference type="Proteomes" id="UP000023541"/>
    </source>
</evidence>
<evidence type="ECO:0000256" key="1">
    <source>
        <dbReference type="ARBA" id="ARBA00022729"/>
    </source>
</evidence>
<sequence length="205" mass="23524">MPKIVYLLLFIVTTLSAQTEMSTIEANALKAKVKALATTTKTISSDFTQYKHMDFLSNDIITTGKLAFKTPNIVKWEYVEPFTYSVLFKNKTLYINNEGNKSNIDIGSSEQFKQLNKLIINSVKGDMFNDDEFSIGYYKNKGNSEVHFSPKDKKFEKFIKAFHITFNSKGDVIEVKMIEPSNDYTRIVFNNRVLNKPLSDEIFAH</sequence>
<keyword evidence="1 2" id="KW-0732">Signal</keyword>
<feature type="chain" id="PRO_5001517458" evidence="2">
    <location>
        <begin position="18"/>
        <end position="205"/>
    </location>
</feature>
<gene>
    <name evidence="3" type="ORF">ATO12_16865</name>
</gene>
<dbReference type="CDD" id="cd16325">
    <property type="entry name" value="LolA"/>
    <property type="match status" value="1"/>
</dbReference>
<protein>
    <submittedName>
        <fullName evidence="3">Cell envelope biogenesis protein LolA</fullName>
    </submittedName>
</protein>
<dbReference type="SUPFAM" id="SSF89392">
    <property type="entry name" value="Prokaryotic lipoproteins and lipoprotein localization factors"/>
    <property type="match status" value="1"/>
</dbReference>
<organism evidence="3 4">
    <name type="scientific">Aquimarina atlantica</name>
    <dbReference type="NCBI Taxonomy" id="1317122"/>
    <lineage>
        <taxon>Bacteria</taxon>
        <taxon>Pseudomonadati</taxon>
        <taxon>Bacteroidota</taxon>
        <taxon>Flavobacteriia</taxon>
        <taxon>Flavobacteriales</taxon>
        <taxon>Flavobacteriaceae</taxon>
        <taxon>Aquimarina</taxon>
    </lineage>
</organism>
<proteinExistence type="predicted"/>
<keyword evidence="4" id="KW-1185">Reference proteome</keyword>
<evidence type="ECO:0000313" key="3">
    <source>
        <dbReference type="EMBL" id="EZH73608.1"/>
    </source>
</evidence>
<dbReference type="InterPro" id="IPR029046">
    <property type="entry name" value="LolA/LolB/LppX"/>
</dbReference>
<dbReference type="PANTHER" id="PTHR35869">
    <property type="entry name" value="OUTER-MEMBRANE LIPOPROTEIN CARRIER PROTEIN"/>
    <property type="match status" value="1"/>
</dbReference>
<dbReference type="Proteomes" id="UP000023541">
    <property type="component" value="Unassembled WGS sequence"/>
</dbReference>
<dbReference type="Pfam" id="PF03548">
    <property type="entry name" value="LolA"/>
    <property type="match status" value="1"/>
</dbReference>
<comment type="caution">
    <text evidence="3">The sequence shown here is derived from an EMBL/GenBank/DDBJ whole genome shotgun (WGS) entry which is preliminary data.</text>
</comment>
<dbReference type="EMBL" id="AQRA01000005">
    <property type="protein sequence ID" value="EZH73608.1"/>
    <property type="molecule type" value="Genomic_DNA"/>
</dbReference>
<dbReference type="STRING" id="1317122.ATO12_16865"/>
<name>A0A023BV07_9FLAO</name>
<evidence type="ECO:0000256" key="2">
    <source>
        <dbReference type="SAM" id="SignalP"/>
    </source>
</evidence>
<dbReference type="AlphaFoldDB" id="A0A023BV07"/>
<dbReference type="RefSeq" id="WP_034242340.1">
    <property type="nucleotide sequence ID" value="NZ_AQRA01000005.1"/>
</dbReference>
<accession>A0A023BV07</accession>
<dbReference type="Gene3D" id="2.50.20.10">
    <property type="entry name" value="Lipoprotein localisation LolA/LolB/LppX"/>
    <property type="match status" value="1"/>
</dbReference>
<dbReference type="PANTHER" id="PTHR35869:SF1">
    <property type="entry name" value="OUTER-MEMBRANE LIPOPROTEIN CARRIER PROTEIN"/>
    <property type="match status" value="1"/>
</dbReference>
<dbReference type="InterPro" id="IPR004564">
    <property type="entry name" value="OM_lipoprot_carrier_LolA-like"/>
</dbReference>
<feature type="signal peptide" evidence="2">
    <location>
        <begin position="1"/>
        <end position="17"/>
    </location>
</feature>
<reference evidence="3 4" key="1">
    <citation type="submission" date="2014-04" db="EMBL/GenBank/DDBJ databases">
        <title>Aquimarina sp. 22II-S11-z7 Genome Sequencing.</title>
        <authorList>
            <person name="Lai Q."/>
        </authorList>
    </citation>
    <scope>NUCLEOTIDE SEQUENCE [LARGE SCALE GENOMIC DNA]</scope>
    <source>
        <strain evidence="3 4">22II-S11-z7</strain>
    </source>
</reference>